<dbReference type="PANTHER" id="PTHR18919:SF107">
    <property type="entry name" value="ACETYL-COA ACETYLTRANSFERASE, CYTOSOLIC"/>
    <property type="match status" value="1"/>
</dbReference>
<evidence type="ECO:0000256" key="8">
    <source>
        <dbReference type="PIRSR" id="PIRSR000429-1"/>
    </source>
</evidence>
<evidence type="ECO:0000256" key="2">
    <source>
        <dbReference type="ARBA" id="ARBA00012705"/>
    </source>
</evidence>
<dbReference type="SUPFAM" id="SSF53901">
    <property type="entry name" value="Thiolase-like"/>
    <property type="match status" value="2"/>
</dbReference>
<evidence type="ECO:0000313" key="12">
    <source>
        <dbReference type="EMBL" id="ODM02532.1"/>
    </source>
</evidence>
<dbReference type="Pfam" id="PF02803">
    <property type="entry name" value="Thiolase_C"/>
    <property type="match status" value="1"/>
</dbReference>
<dbReference type="GO" id="GO:0003985">
    <property type="term" value="F:acetyl-CoA C-acetyltransferase activity"/>
    <property type="evidence" value="ECO:0007669"/>
    <property type="project" value="UniProtKB-EC"/>
</dbReference>
<feature type="active site" description="Proton acceptor" evidence="8">
    <location>
        <position position="350"/>
    </location>
</feature>
<dbReference type="AlphaFoldDB" id="A0A1E3A1A8"/>
<dbReference type="CDD" id="cd00751">
    <property type="entry name" value="thiolase"/>
    <property type="match status" value="1"/>
</dbReference>
<dbReference type="EC" id="2.3.1.9" evidence="2"/>
<proteinExistence type="inferred from homology"/>
<feature type="domain" description="Thiolase C-terminal" evidence="11">
    <location>
        <begin position="272"/>
        <end position="392"/>
    </location>
</feature>
<comment type="caution">
    <text evidence="12">The sequence shown here is derived from an EMBL/GenBank/DDBJ whole genome shotgun (WGS) entry which is preliminary data.</text>
</comment>
<keyword evidence="17" id="KW-1185">Reference proteome</keyword>
<feature type="domain" description="Thiolase N-terminal" evidence="10">
    <location>
        <begin position="5"/>
        <end position="264"/>
    </location>
</feature>
<dbReference type="PATRIC" id="fig|1432052.4.peg.6327"/>
<dbReference type="InterPro" id="IPR016039">
    <property type="entry name" value="Thiolase-like"/>
</dbReference>
<evidence type="ECO:0000256" key="4">
    <source>
        <dbReference type="ARBA" id="ARBA00023315"/>
    </source>
</evidence>
<protein>
    <recommendedName>
        <fullName evidence="6">Acetyl-CoA acetyltransferase</fullName>
        <ecNumber evidence="2">2.3.1.9</ecNumber>
    </recommendedName>
    <alternativeName>
        <fullName evidence="5">Acetoacetyl-CoA thiolase</fullName>
    </alternativeName>
</protein>
<feature type="active site" description="Acyl-thioester intermediate" evidence="8">
    <location>
        <position position="89"/>
    </location>
</feature>
<dbReference type="Proteomes" id="UP000094067">
    <property type="component" value="Unassembled WGS sequence"/>
</dbReference>
<dbReference type="EMBL" id="MEHA01000005">
    <property type="protein sequence ID" value="ODR52957.1"/>
    <property type="molecule type" value="Genomic_DNA"/>
</dbReference>
<dbReference type="FunFam" id="3.40.47.10:FF:000010">
    <property type="entry name" value="Acetyl-CoA acetyltransferase (Thiolase)"/>
    <property type="match status" value="1"/>
</dbReference>
<evidence type="ECO:0000256" key="3">
    <source>
        <dbReference type="ARBA" id="ARBA00022679"/>
    </source>
</evidence>
<evidence type="ECO:0000313" key="16">
    <source>
        <dbReference type="Proteomes" id="UP000094271"/>
    </source>
</evidence>
<evidence type="ECO:0000313" key="13">
    <source>
        <dbReference type="EMBL" id="ODR52957.1"/>
    </source>
</evidence>
<evidence type="ECO:0000259" key="10">
    <source>
        <dbReference type="Pfam" id="PF00108"/>
    </source>
</evidence>
<dbReference type="PANTHER" id="PTHR18919">
    <property type="entry name" value="ACETYL-COA C-ACYLTRANSFERASE"/>
    <property type="match status" value="1"/>
</dbReference>
<dbReference type="NCBIfam" id="TIGR01930">
    <property type="entry name" value="AcCoA-C-Actrans"/>
    <property type="match status" value="1"/>
</dbReference>
<dbReference type="PROSITE" id="PS00099">
    <property type="entry name" value="THIOLASE_3"/>
    <property type="match status" value="1"/>
</dbReference>
<dbReference type="Pfam" id="PF00108">
    <property type="entry name" value="Thiolase_N"/>
    <property type="match status" value="1"/>
</dbReference>
<dbReference type="InterPro" id="IPR020616">
    <property type="entry name" value="Thiolase_N"/>
</dbReference>
<reference evidence="13 16" key="3">
    <citation type="submission" date="2016-08" db="EMBL/GenBank/DDBJ databases">
        <authorList>
            <person name="Seilhamer J.J."/>
        </authorList>
    </citation>
    <scope>NUCLEOTIDE SEQUENCE [LARGE SCALE GENOMIC DNA]</scope>
    <source>
        <strain evidence="13 16">NML150140-1</strain>
    </source>
</reference>
<name>A0A1E3A1A8_9FIRM</name>
<keyword evidence="3 9" id="KW-0808">Transferase</keyword>
<dbReference type="PIRSF" id="PIRSF000429">
    <property type="entry name" value="Ac-CoA_Ac_transf"/>
    <property type="match status" value="1"/>
</dbReference>
<accession>A0A1E3A1A8</accession>
<evidence type="ECO:0000256" key="5">
    <source>
        <dbReference type="ARBA" id="ARBA00030755"/>
    </source>
</evidence>
<feature type="active site" description="Proton acceptor" evidence="8">
    <location>
        <position position="380"/>
    </location>
</feature>
<dbReference type="Gene3D" id="3.40.47.10">
    <property type="match status" value="2"/>
</dbReference>
<dbReference type="InterPro" id="IPR002155">
    <property type="entry name" value="Thiolase"/>
</dbReference>
<evidence type="ECO:0000259" key="11">
    <source>
        <dbReference type="Pfam" id="PF02803"/>
    </source>
</evidence>
<evidence type="ECO:0000313" key="14">
    <source>
        <dbReference type="EMBL" id="ODR55528.1"/>
    </source>
</evidence>
<evidence type="ECO:0000256" key="9">
    <source>
        <dbReference type="RuleBase" id="RU003557"/>
    </source>
</evidence>
<reference evidence="12 15" key="1">
    <citation type="submission" date="2016-07" db="EMBL/GenBank/DDBJ databases">
        <title>Characterization of isolates of Eisenbergiella tayi derived from blood cultures, using whole genome sequencing.</title>
        <authorList>
            <person name="Burdz T."/>
            <person name="Wiebe D."/>
            <person name="Huynh C."/>
            <person name="Bernard K."/>
        </authorList>
    </citation>
    <scope>NUCLEOTIDE SEQUENCE [LARGE SCALE GENOMIC DNA]</scope>
    <source>
        <strain evidence="12 15">NML 110608</strain>
    </source>
</reference>
<dbReference type="PROSITE" id="PS00737">
    <property type="entry name" value="THIOLASE_2"/>
    <property type="match status" value="1"/>
</dbReference>
<evidence type="ECO:0000256" key="7">
    <source>
        <dbReference type="ARBA" id="ARBA00051550"/>
    </source>
</evidence>
<dbReference type="InterPro" id="IPR020617">
    <property type="entry name" value="Thiolase_C"/>
</dbReference>
<dbReference type="Proteomes" id="UP000094869">
    <property type="component" value="Unassembled WGS sequence"/>
</dbReference>
<evidence type="ECO:0000256" key="1">
    <source>
        <dbReference type="ARBA" id="ARBA00010982"/>
    </source>
</evidence>
<comment type="similarity">
    <text evidence="1 9">Belongs to the thiolase-like superfamily. Thiolase family.</text>
</comment>
<dbReference type="OrthoDB" id="9764892at2"/>
<dbReference type="RefSeq" id="WP_069155036.1">
    <property type="nucleotide sequence ID" value="NZ_DAWDRA010000279.1"/>
</dbReference>
<dbReference type="InterPro" id="IPR020610">
    <property type="entry name" value="Thiolase_AS"/>
</dbReference>
<dbReference type="InterPro" id="IPR020613">
    <property type="entry name" value="Thiolase_CS"/>
</dbReference>
<dbReference type="Proteomes" id="UP000094271">
    <property type="component" value="Unassembled WGS sequence"/>
</dbReference>
<keyword evidence="4 9" id="KW-0012">Acyltransferase</keyword>
<gene>
    <name evidence="12" type="primary">thlA_2</name>
    <name evidence="13" type="ORF">BEI59_08805</name>
    <name evidence="12" type="ORF">BEI61_05694</name>
    <name evidence="14" type="ORF">BEI63_14945</name>
</gene>
<reference evidence="14 17" key="2">
    <citation type="submission" date="2016-08" db="EMBL/GenBank/DDBJ databases">
        <title>Characterization of Isolates of Eisenbergiella tayi Derived from Blood Cultures, Using Whole Genome Sequencing.</title>
        <authorList>
            <person name="Bernier A.-M."/>
            <person name="Burdz T."/>
            <person name="Wiebe D."/>
            <person name="Bernard K."/>
        </authorList>
    </citation>
    <scope>NUCLEOTIDE SEQUENCE [LARGE SCALE GENOMIC DNA]</scope>
    <source>
        <strain evidence="14 17">NML120146</strain>
    </source>
</reference>
<dbReference type="EMBL" id="MCGH01000004">
    <property type="protein sequence ID" value="ODM02532.1"/>
    <property type="molecule type" value="Genomic_DNA"/>
</dbReference>
<comment type="catalytic activity">
    <reaction evidence="7">
        <text>2 acetyl-CoA = acetoacetyl-CoA + CoA</text>
        <dbReference type="Rhea" id="RHEA:21036"/>
        <dbReference type="ChEBI" id="CHEBI:57286"/>
        <dbReference type="ChEBI" id="CHEBI:57287"/>
        <dbReference type="ChEBI" id="CHEBI:57288"/>
        <dbReference type="EC" id="2.3.1.9"/>
    </reaction>
</comment>
<evidence type="ECO:0000313" key="17">
    <source>
        <dbReference type="Proteomes" id="UP000094869"/>
    </source>
</evidence>
<sequence>MSRKVVLAGGCRTAIGVMGGVLSTVPAADLGTIVIKEAMNRAGITPDMVDEVYMGCVIQAGQGQNVARQAAVNAGIPVEVPATTINVLCGSGLHCVNLAAKLIASGDADIIIAGGTENMSRAPYLVQQGRFGYRMGNAPLEDSLLKDALTDAFHGYHMGMTAENICEQWGLTREQLDEFAANSQQKCEAAMNEGRFKEEIVPVEVKTKKGSVIVDTDEGPRKGVTSEGLAKLKPAFKKDGGMVTAGNASGINDGAAAIIVMSEDKAKELGITPMATWIAGELAGVDPSIMGIGPVAATKKVLNKTGMQIGDFDLIEANEAFAAQSVAVGHDLGFDLDKLNVNGGAIALGHPVGCSGCRILVTLLYEMQKRDVKTGLATLCVGGGMGCAAVVKRD</sequence>
<organism evidence="12 15">
    <name type="scientific">Eisenbergiella tayi</name>
    <dbReference type="NCBI Taxonomy" id="1432052"/>
    <lineage>
        <taxon>Bacteria</taxon>
        <taxon>Bacillati</taxon>
        <taxon>Bacillota</taxon>
        <taxon>Clostridia</taxon>
        <taxon>Lachnospirales</taxon>
        <taxon>Lachnospiraceae</taxon>
        <taxon>Eisenbergiella</taxon>
    </lineage>
</organism>
<evidence type="ECO:0000313" key="15">
    <source>
        <dbReference type="Proteomes" id="UP000094067"/>
    </source>
</evidence>
<dbReference type="EMBL" id="MEHD01000024">
    <property type="protein sequence ID" value="ODR55528.1"/>
    <property type="molecule type" value="Genomic_DNA"/>
</dbReference>
<evidence type="ECO:0000256" key="6">
    <source>
        <dbReference type="ARBA" id="ARBA00044137"/>
    </source>
</evidence>